<dbReference type="PANTHER" id="PTHR12461:SF105">
    <property type="entry name" value="HYPOXIA-INDUCIBLE FACTOR 1-ALPHA INHIBITOR"/>
    <property type="match status" value="1"/>
</dbReference>
<dbReference type="InterPro" id="IPR041667">
    <property type="entry name" value="Cupin_8"/>
</dbReference>
<dbReference type="InterPro" id="IPR027452">
    <property type="entry name" value="FIH-1_dom_II"/>
</dbReference>
<dbReference type="OrthoDB" id="47172at2759"/>
<dbReference type="SUPFAM" id="SSF51197">
    <property type="entry name" value="Clavaminate synthase-like"/>
    <property type="match status" value="1"/>
</dbReference>
<dbReference type="RefSeq" id="XP_004349282.2">
    <property type="nucleotide sequence ID" value="XM_004349232.2"/>
</dbReference>
<dbReference type="STRING" id="595528.A0A0D2U8H8"/>
<name>A0A0D2U8H8_CAPO3</name>
<evidence type="ECO:0000259" key="1">
    <source>
        <dbReference type="PROSITE" id="PS51184"/>
    </source>
</evidence>
<dbReference type="PhylomeDB" id="A0A0D2U8H8"/>
<gene>
    <name evidence="2" type="ORF">CAOG_002532</name>
</gene>
<dbReference type="GO" id="GO:0071532">
    <property type="term" value="F:ankyrin repeat binding"/>
    <property type="evidence" value="ECO:0007669"/>
    <property type="project" value="TreeGrafter"/>
</dbReference>
<dbReference type="PROSITE" id="PS51184">
    <property type="entry name" value="JMJC"/>
    <property type="match status" value="1"/>
</dbReference>
<dbReference type="InterPro" id="IPR003347">
    <property type="entry name" value="JmjC_dom"/>
</dbReference>
<dbReference type="Gene3D" id="1.10.287.1010">
    <property type="entry name" value="Clavaminate synthase-like"/>
    <property type="match status" value="1"/>
</dbReference>
<dbReference type="EMBL" id="KE346362">
    <property type="protein sequence ID" value="KJE91396.1"/>
    <property type="molecule type" value="Genomic_DNA"/>
</dbReference>
<dbReference type="eggNOG" id="KOG2132">
    <property type="taxonomic scope" value="Eukaryota"/>
</dbReference>
<dbReference type="GO" id="GO:0005634">
    <property type="term" value="C:nucleus"/>
    <property type="evidence" value="ECO:0007669"/>
    <property type="project" value="TreeGrafter"/>
</dbReference>
<dbReference type="InterPro" id="IPR014710">
    <property type="entry name" value="RmlC-like_jellyroll"/>
</dbReference>
<feature type="domain" description="JmjC" evidence="1">
    <location>
        <begin position="222"/>
        <end position="372"/>
    </location>
</feature>
<accession>A0A0D2U8H8</accession>
<dbReference type="Pfam" id="PF13621">
    <property type="entry name" value="Cupin_8"/>
    <property type="match status" value="1"/>
</dbReference>
<dbReference type="GO" id="GO:0036140">
    <property type="term" value="F:[protein]-asparagine 3-dioxygenase activity"/>
    <property type="evidence" value="ECO:0007669"/>
    <property type="project" value="TreeGrafter"/>
</dbReference>
<evidence type="ECO:0000313" key="3">
    <source>
        <dbReference type="Proteomes" id="UP000008743"/>
    </source>
</evidence>
<proteinExistence type="predicted"/>
<dbReference type="Gene3D" id="2.60.120.10">
    <property type="entry name" value="Jelly Rolls"/>
    <property type="match status" value="1"/>
</dbReference>
<reference evidence="3" key="1">
    <citation type="submission" date="2011-02" db="EMBL/GenBank/DDBJ databases">
        <title>The Genome Sequence of Capsaspora owczarzaki ATCC 30864.</title>
        <authorList>
            <person name="Russ C."/>
            <person name="Cuomo C."/>
            <person name="Burger G."/>
            <person name="Gray M.W."/>
            <person name="Holland P.W.H."/>
            <person name="King N."/>
            <person name="Lang F.B.F."/>
            <person name="Roger A.J."/>
            <person name="Ruiz-Trillo I."/>
            <person name="Young S.K."/>
            <person name="Zeng Q."/>
            <person name="Gargeya S."/>
            <person name="Alvarado L."/>
            <person name="Berlin A."/>
            <person name="Chapman S.B."/>
            <person name="Chen Z."/>
            <person name="Freedman E."/>
            <person name="Gellesch M."/>
            <person name="Goldberg J."/>
            <person name="Griggs A."/>
            <person name="Gujja S."/>
            <person name="Heilman E."/>
            <person name="Heiman D."/>
            <person name="Howarth C."/>
            <person name="Mehta T."/>
            <person name="Neiman D."/>
            <person name="Pearson M."/>
            <person name="Roberts A."/>
            <person name="Saif S."/>
            <person name="Shea T."/>
            <person name="Shenoy N."/>
            <person name="Sisk P."/>
            <person name="Stolte C."/>
            <person name="Sykes S."/>
            <person name="White J."/>
            <person name="Yandava C."/>
            <person name="Haas B."/>
            <person name="Nusbaum C."/>
            <person name="Birren B."/>
        </authorList>
    </citation>
    <scope>NUCLEOTIDE SEQUENCE</scope>
    <source>
        <strain evidence="3">ATCC 30864</strain>
    </source>
</reference>
<keyword evidence="3" id="KW-1185">Reference proteome</keyword>
<dbReference type="InParanoid" id="A0A0D2U8H8"/>
<dbReference type="PANTHER" id="PTHR12461">
    <property type="entry name" value="HYPOXIA-INDUCIBLE FACTOR 1 ALPHA INHIBITOR-RELATED"/>
    <property type="match status" value="1"/>
</dbReference>
<dbReference type="Proteomes" id="UP000008743">
    <property type="component" value="Unassembled WGS sequence"/>
</dbReference>
<dbReference type="SMART" id="SM00558">
    <property type="entry name" value="JmjC"/>
    <property type="match status" value="1"/>
</dbReference>
<organism evidence="2 3">
    <name type="scientific">Capsaspora owczarzaki (strain ATCC 30864)</name>
    <dbReference type="NCBI Taxonomy" id="595528"/>
    <lineage>
        <taxon>Eukaryota</taxon>
        <taxon>Filasterea</taxon>
        <taxon>Capsaspora</taxon>
    </lineage>
</organism>
<sequence length="408" mass="45486">MDQVASHISQQIERGRLRLPGVSSPVVNCRQLGVATQPIPRYRATDDAARLALRSKTPFVLLDSSIAAPAVERWDLEFLKEHLGMSNTVFVSSTGKVKYFDETRLTPGQEASHHDVRKLTMRFAEFLECMAVAARQTERFAPRPQSSCNEPTTSTQRDSCCQPTAAAAVAPADAAAFDSNSQQPPAASDDSAARIASQFGIHSGDVVYLQQGLSNSVGLKIVESFLQFNWKLLAELQRDANWSDLTTNLLLVSMAGAVTPAHYDEQENLFAQVRGAKRCVLFAPDRFPCLYPYPVHHPCDRQSQVDFDNPDLARFPRFSELHGWECILEPGEVLYIPAYWWHHVESLTDSVSVNFWYLVGPPEIAHPLTYQQKISVMRNIEKMLGEALGDPTQLSSLLSDLVLGRYTH</sequence>
<dbReference type="GO" id="GO:0005737">
    <property type="term" value="C:cytoplasm"/>
    <property type="evidence" value="ECO:0007669"/>
    <property type="project" value="TreeGrafter"/>
</dbReference>
<dbReference type="GO" id="GO:0045746">
    <property type="term" value="P:negative regulation of Notch signaling pathway"/>
    <property type="evidence" value="ECO:0007669"/>
    <property type="project" value="TreeGrafter"/>
</dbReference>
<protein>
    <submittedName>
        <fullName evidence="2">Hypoxia-inducible factor 1</fullName>
    </submittedName>
</protein>
<evidence type="ECO:0000313" key="2">
    <source>
        <dbReference type="EMBL" id="KJE91396.1"/>
    </source>
</evidence>
<dbReference type="GO" id="GO:0036139">
    <property type="term" value="F:peptidyl-histidine dioxygenase activity"/>
    <property type="evidence" value="ECO:0007669"/>
    <property type="project" value="TreeGrafter"/>
</dbReference>
<dbReference type="AlphaFoldDB" id="A0A0D2U8H8"/>